<dbReference type="EMBL" id="CP102453">
    <property type="protein sequence ID" value="UUX34845.1"/>
    <property type="molecule type" value="Genomic_DNA"/>
</dbReference>
<dbReference type="Pfam" id="PF08713">
    <property type="entry name" value="DNA_alkylation"/>
    <property type="match status" value="1"/>
</dbReference>
<dbReference type="Proteomes" id="UP001315967">
    <property type="component" value="Chromosome"/>
</dbReference>
<dbReference type="RefSeq" id="WP_313794345.1">
    <property type="nucleotide sequence ID" value="NZ_CP102453.1"/>
</dbReference>
<accession>A0ABY5P903</accession>
<dbReference type="PANTHER" id="PTHR41291">
    <property type="entry name" value="DNA ALKYLATION REPAIR PROTEIN"/>
    <property type="match status" value="1"/>
</dbReference>
<dbReference type="PANTHER" id="PTHR41291:SF1">
    <property type="entry name" value="DNA ALKYLATION REPAIR PROTEIN"/>
    <property type="match status" value="1"/>
</dbReference>
<evidence type="ECO:0000313" key="1">
    <source>
        <dbReference type="EMBL" id="UUX34845.1"/>
    </source>
</evidence>
<evidence type="ECO:0000313" key="2">
    <source>
        <dbReference type="Proteomes" id="UP001315967"/>
    </source>
</evidence>
<dbReference type="InterPro" id="IPR016024">
    <property type="entry name" value="ARM-type_fold"/>
</dbReference>
<protein>
    <submittedName>
        <fullName evidence="1">DNA alkylation repair protein</fullName>
    </submittedName>
</protein>
<dbReference type="SUPFAM" id="SSF48371">
    <property type="entry name" value="ARM repeat"/>
    <property type="match status" value="1"/>
</dbReference>
<proteinExistence type="predicted"/>
<dbReference type="InterPro" id="IPR014825">
    <property type="entry name" value="DNA_alkylation"/>
</dbReference>
<keyword evidence="2" id="KW-1185">Reference proteome</keyword>
<sequence>MTHQAVTAKAQELLEQLGPETLRGELRKIAKEIKMDHAIAMELWSSQEYTPRLLALLIMDKKQLSADDVDRIILDMEDHDYDQRISLMDWFYANQLTKLKKLQNLIDGWQHSEIPLQRRTFWYYQARQRWTGQIPPDNTEALLDAIEADIVDEKPEVQFTMNLTAGWIGVYDEQYRDRCIAIGEKTGLYKGEMVSKGCTPSYLPEFIAIEVEKRQ</sequence>
<name>A0ABY5P903_9LACT</name>
<reference evidence="1 2" key="1">
    <citation type="submission" date="2022-08" db="EMBL/GenBank/DDBJ databases">
        <title>Aerococcaceae sp. nov isolated from spoiled eye mask.</title>
        <authorList>
            <person name="Zhou G."/>
            <person name="Xie X.-B."/>
            <person name="Shi Q.-S."/>
            <person name="Wang Y.-S."/>
            <person name="Wen X."/>
            <person name="Peng H."/>
            <person name="Yang X.-J."/>
            <person name="Tao H.-B."/>
            <person name="Huang X.-M."/>
        </authorList>
    </citation>
    <scope>NUCLEOTIDE SEQUENCE [LARGE SCALE GENOMIC DNA]</scope>
    <source>
        <strain evidence="2">DM20194951</strain>
    </source>
</reference>
<gene>
    <name evidence="1" type="ORF">NRE15_04130</name>
</gene>
<organism evidence="1 2">
    <name type="scientific">Fundicoccus culcitae</name>
    <dbReference type="NCBI Taxonomy" id="2969821"/>
    <lineage>
        <taxon>Bacteria</taxon>
        <taxon>Bacillati</taxon>
        <taxon>Bacillota</taxon>
        <taxon>Bacilli</taxon>
        <taxon>Lactobacillales</taxon>
        <taxon>Aerococcaceae</taxon>
        <taxon>Fundicoccus</taxon>
    </lineage>
</organism>